<organism evidence="2 3">
    <name type="scientific">Shinella pollutisoli</name>
    <dbReference type="NCBI Taxonomy" id="2250594"/>
    <lineage>
        <taxon>Bacteria</taxon>
        <taxon>Pseudomonadati</taxon>
        <taxon>Pseudomonadota</taxon>
        <taxon>Alphaproteobacteria</taxon>
        <taxon>Hyphomicrobiales</taxon>
        <taxon>Rhizobiaceae</taxon>
        <taxon>Shinella</taxon>
    </lineage>
</organism>
<dbReference type="RefSeq" id="WP_257315303.1">
    <property type="nucleotide sequence ID" value="NZ_JANFDG010000011.1"/>
</dbReference>
<proteinExistence type="predicted"/>
<dbReference type="Proteomes" id="UP001595377">
    <property type="component" value="Unassembled WGS sequence"/>
</dbReference>
<keyword evidence="3" id="KW-1185">Reference proteome</keyword>
<dbReference type="GO" id="GO:0016740">
    <property type="term" value="F:transferase activity"/>
    <property type="evidence" value="ECO:0007669"/>
    <property type="project" value="UniProtKB-KW"/>
</dbReference>
<evidence type="ECO:0000313" key="2">
    <source>
        <dbReference type="EMBL" id="MFC3074324.1"/>
    </source>
</evidence>
<protein>
    <submittedName>
        <fullName evidence="2">CaiB/BaiF CoA transferase family protein</fullName>
    </submittedName>
</protein>
<dbReference type="Pfam" id="PF02515">
    <property type="entry name" value="CoA_transf_3"/>
    <property type="match status" value="1"/>
</dbReference>
<reference evidence="3" key="1">
    <citation type="journal article" date="2019" name="Int. J. Syst. Evol. Microbiol.">
        <title>The Global Catalogue of Microorganisms (GCM) 10K type strain sequencing project: providing services to taxonomists for standard genome sequencing and annotation.</title>
        <authorList>
            <consortium name="The Broad Institute Genomics Platform"/>
            <consortium name="The Broad Institute Genome Sequencing Center for Infectious Disease"/>
            <person name="Wu L."/>
            <person name="Ma J."/>
        </authorList>
    </citation>
    <scope>NUCLEOTIDE SEQUENCE [LARGE SCALE GENOMIC DNA]</scope>
    <source>
        <strain evidence="3">KCTC 52677</strain>
    </source>
</reference>
<dbReference type="InterPro" id="IPR050483">
    <property type="entry name" value="CoA-transferase_III_domain"/>
</dbReference>
<gene>
    <name evidence="2" type="ORF">ACFOHH_14530</name>
</gene>
<comment type="caution">
    <text evidence="2">The sequence shown here is derived from an EMBL/GenBank/DDBJ whole genome shotgun (WGS) entry which is preliminary data.</text>
</comment>
<dbReference type="Gene3D" id="3.40.50.10540">
    <property type="entry name" value="Crotonobetainyl-coa:carnitine coa-transferase, domain 1"/>
    <property type="match status" value="1"/>
</dbReference>
<dbReference type="PANTHER" id="PTHR48207">
    <property type="entry name" value="SUCCINATE--HYDROXYMETHYLGLUTARATE COA-TRANSFERASE"/>
    <property type="match status" value="1"/>
</dbReference>
<dbReference type="InterPro" id="IPR044855">
    <property type="entry name" value="CoA-Trfase_III_dom3_sf"/>
</dbReference>
<dbReference type="EMBL" id="JBHRSP010000023">
    <property type="protein sequence ID" value="MFC3074324.1"/>
    <property type="molecule type" value="Genomic_DNA"/>
</dbReference>
<sequence length="386" mass="41131">MASVKPLDGITVIEIGHSVAGPYAGFILAELGAKVIKLERPGGGDYARGWGPPFWRGDAAIFHGLNRNKQAISADLSDPAEAARVKALIVDEVDVVIQNMRFGALERLGFGAADLKAIKPGLIYCNIGAFGATGPLRENPGYDPLMQAFSGMMSILGEDGRPPIRVGVSIIDMASGMWAAIGVLGALLERGRTDEGGVVDCSLLETALAWMLNPVTSYLCSGKMPKRVGSASPDIVPYQAFETQTGYMMVAAGNDNLFRRLCEAIGKPDLASDPRFATNKDRVVNRAVLIPILAETLRERPADHWFGVFDAAGIPNGPIHTVDQVVVHPQVEALGILQKVNGDTMQLLGLPVSFDGARASLERVAPSVGQDNGVYFPKQLTKEVNS</sequence>
<dbReference type="SUPFAM" id="SSF89796">
    <property type="entry name" value="CoA-transferase family III (CaiB/BaiF)"/>
    <property type="match status" value="1"/>
</dbReference>
<keyword evidence="1 2" id="KW-0808">Transferase</keyword>
<accession>A0ABV7DHA9</accession>
<dbReference type="InterPro" id="IPR003673">
    <property type="entry name" value="CoA-Trfase_fam_III"/>
</dbReference>
<dbReference type="PANTHER" id="PTHR48207:SF3">
    <property type="entry name" value="SUCCINATE--HYDROXYMETHYLGLUTARATE COA-TRANSFERASE"/>
    <property type="match status" value="1"/>
</dbReference>
<name>A0ABV7DHA9_9HYPH</name>
<dbReference type="InterPro" id="IPR023606">
    <property type="entry name" value="CoA-Trfase_III_dom_1_sf"/>
</dbReference>
<dbReference type="Gene3D" id="3.30.1540.10">
    <property type="entry name" value="formyl-coa transferase, domain 3"/>
    <property type="match status" value="1"/>
</dbReference>
<evidence type="ECO:0000256" key="1">
    <source>
        <dbReference type="ARBA" id="ARBA00022679"/>
    </source>
</evidence>
<evidence type="ECO:0000313" key="3">
    <source>
        <dbReference type="Proteomes" id="UP001595377"/>
    </source>
</evidence>